<evidence type="ECO:0000313" key="3">
    <source>
        <dbReference type="EMBL" id="MBE5035469.1"/>
    </source>
</evidence>
<name>A0ABR9QX64_9FIRM</name>
<dbReference type="Proteomes" id="UP001516588">
    <property type="component" value="Unassembled WGS sequence"/>
</dbReference>
<sequence>MNFNKRKGIAAATSVIVLVMFNIVAFFTPVKHTITFWIGYSFVTLAVILFMSVMIALFSSDSRDRMFRNLPIVNIAWLYFVLQIIAGVLQIASIMSYIGAIITDTILTGVFVIVVMASKAAIDNIAEKESYIADKVIFISNMKHEVSLIKTDDVDLQKKLYQLKEDIEFSDPMSHSKLRDIEIKIEYVISHLKNNIADKEKAIADIIEIDSLLKERNAKCRLLKNTKEPKISKDNSGVKYLTITVGTVGLLATIAIVICFVVIPKNLYADGMALYENEKYEEAKKIFVELDGFDNSKTMIELCNDEINAEKYQLALEKTEDRNYVDAINIYKELGDYKDSKEQIEKIHNRLAKEDVVYYGTYKENPIAWRIIETDNDSMYLIADEAINEMPYNEDLKNVDWTESSIYEWLNNEFIKAFSDEQLESIMPTKIDGTDCKIFLMGYREAEDLEDQSILDAEKEWWLRTKVDANAIYVSASGEIVDEGDQVVRAKGIRPCIWIDLK</sequence>
<organism evidence="3 4">
    <name type="scientific">Gallibacter intestinalis</name>
    <dbReference type="NCBI Taxonomy" id="2779356"/>
    <lineage>
        <taxon>Bacteria</taxon>
        <taxon>Bacillati</taxon>
        <taxon>Bacillota</taxon>
        <taxon>Clostridia</taxon>
        <taxon>Eubacteriales</taxon>
        <taxon>Eubacteriaceae</taxon>
        <taxon>Gallibacter</taxon>
    </lineage>
</organism>
<feature type="transmembrane region" description="Helical" evidence="1">
    <location>
        <begin position="9"/>
        <end position="28"/>
    </location>
</feature>
<proteinExistence type="predicted"/>
<comment type="caution">
    <text evidence="3">The sequence shown here is derived from an EMBL/GenBank/DDBJ whole genome shotgun (WGS) entry which is preliminary data.</text>
</comment>
<feature type="transmembrane region" description="Helical" evidence="1">
    <location>
        <begin position="97"/>
        <end position="118"/>
    </location>
</feature>
<feature type="domain" description="DUF6273" evidence="2">
    <location>
        <begin position="380"/>
        <end position="500"/>
    </location>
</feature>
<reference evidence="3 4" key="1">
    <citation type="submission" date="2020-10" db="EMBL/GenBank/DDBJ databases">
        <title>ChiBAC.</title>
        <authorList>
            <person name="Zenner C."/>
            <person name="Hitch T.C.A."/>
            <person name="Clavel T."/>
        </authorList>
    </citation>
    <scope>NUCLEOTIDE SEQUENCE [LARGE SCALE GENOMIC DNA]</scope>
    <source>
        <strain evidence="3 4">DSM 108706</strain>
    </source>
</reference>
<dbReference type="RefSeq" id="WP_226385116.1">
    <property type="nucleotide sequence ID" value="NZ_JADCKA010000005.1"/>
</dbReference>
<dbReference type="InterPro" id="IPR046240">
    <property type="entry name" value="DUF6273"/>
</dbReference>
<dbReference type="Pfam" id="PF19789">
    <property type="entry name" value="DUF6273"/>
    <property type="match status" value="1"/>
</dbReference>
<keyword evidence="1" id="KW-0812">Transmembrane</keyword>
<dbReference type="EMBL" id="JADCKA010000005">
    <property type="protein sequence ID" value="MBE5035469.1"/>
    <property type="molecule type" value="Genomic_DNA"/>
</dbReference>
<evidence type="ECO:0000313" key="4">
    <source>
        <dbReference type="Proteomes" id="UP001516588"/>
    </source>
</evidence>
<feature type="transmembrane region" description="Helical" evidence="1">
    <location>
        <begin position="34"/>
        <end position="58"/>
    </location>
</feature>
<keyword evidence="1" id="KW-1133">Transmembrane helix</keyword>
<accession>A0ABR9QX64</accession>
<feature type="transmembrane region" description="Helical" evidence="1">
    <location>
        <begin position="240"/>
        <end position="263"/>
    </location>
</feature>
<protein>
    <submittedName>
        <fullName evidence="3">DUF4118 domain-containing protein</fullName>
    </submittedName>
</protein>
<evidence type="ECO:0000256" key="1">
    <source>
        <dbReference type="SAM" id="Phobius"/>
    </source>
</evidence>
<evidence type="ECO:0000259" key="2">
    <source>
        <dbReference type="Pfam" id="PF19789"/>
    </source>
</evidence>
<feature type="transmembrane region" description="Helical" evidence="1">
    <location>
        <begin position="70"/>
        <end position="91"/>
    </location>
</feature>
<gene>
    <name evidence="3" type="ORF">INF20_04125</name>
</gene>
<keyword evidence="1" id="KW-0472">Membrane</keyword>
<keyword evidence="4" id="KW-1185">Reference proteome</keyword>